<dbReference type="CDD" id="cd00757">
    <property type="entry name" value="ThiF_MoeB_HesA_family"/>
    <property type="match status" value="1"/>
</dbReference>
<keyword evidence="3" id="KW-0808">Transferase</keyword>
<dbReference type="SUPFAM" id="SSF69572">
    <property type="entry name" value="Activating enzymes of the ubiquitin-like proteins"/>
    <property type="match status" value="1"/>
</dbReference>
<dbReference type="GO" id="GO:0005829">
    <property type="term" value="C:cytosol"/>
    <property type="evidence" value="ECO:0007669"/>
    <property type="project" value="TreeGrafter"/>
</dbReference>
<comment type="similarity">
    <text evidence="1">Belongs to the HesA/MoeB/ThiF family.</text>
</comment>
<dbReference type="KEGG" id="bvy:NCTC9239_01335"/>
<evidence type="ECO:0000313" key="4">
    <source>
        <dbReference type="Proteomes" id="UP000309952"/>
    </source>
</evidence>
<dbReference type="EMBL" id="LR588407">
    <property type="protein sequence ID" value="VTO14265.1"/>
    <property type="molecule type" value="Genomic_DNA"/>
</dbReference>
<keyword evidence="4" id="KW-1185">Reference proteome</keyword>
<dbReference type="PANTHER" id="PTHR10953:SF102">
    <property type="entry name" value="ADENYLYLTRANSFERASE AND SULFURTRANSFERASE MOCS3"/>
    <property type="match status" value="1"/>
</dbReference>
<dbReference type="GO" id="GO:0008146">
    <property type="term" value="F:sulfotransferase activity"/>
    <property type="evidence" value="ECO:0007669"/>
    <property type="project" value="TreeGrafter"/>
</dbReference>
<dbReference type="GO" id="GO:0061605">
    <property type="term" value="F:molybdopterin-synthase adenylyltransferase activity"/>
    <property type="evidence" value="ECO:0007669"/>
    <property type="project" value="UniProtKB-EC"/>
</dbReference>
<keyword evidence="3" id="KW-0548">Nucleotidyltransferase</keyword>
<proteinExistence type="inferred from homology"/>
<dbReference type="InterPro" id="IPR035985">
    <property type="entry name" value="Ubiquitin-activating_enz"/>
</dbReference>
<dbReference type="PANTHER" id="PTHR10953">
    <property type="entry name" value="UBIQUITIN-ACTIVATING ENZYME E1"/>
    <property type="match status" value="1"/>
</dbReference>
<protein>
    <submittedName>
        <fullName evidence="3">Molybdopterin-synthase adenylyltransferase</fullName>
        <ecNumber evidence="3">2.7.7.80</ecNumber>
    </submittedName>
</protein>
<organism evidence="3 4">
    <name type="scientific">Brevundimonas vancanneytii</name>
    <dbReference type="NCBI Taxonomy" id="1325724"/>
    <lineage>
        <taxon>Bacteria</taxon>
        <taxon>Pseudomonadati</taxon>
        <taxon>Pseudomonadota</taxon>
        <taxon>Alphaproteobacteria</taxon>
        <taxon>Caulobacterales</taxon>
        <taxon>Caulobacteraceae</taxon>
        <taxon>Brevundimonas</taxon>
    </lineage>
</organism>
<evidence type="ECO:0000256" key="1">
    <source>
        <dbReference type="ARBA" id="ARBA00009919"/>
    </source>
</evidence>
<dbReference type="EC" id="2.7.7.80" evidence="3"/>
<evidence type="ECO:0000313" key="3">
    <source>
        <dbReference type="EMBL" id="VTO14265.1"/>
    </source>
</evidence>
<feature type="domain" description="THIF-type NAD/FAD binding fold" evidence="2">
    <location>
        <begin position="32"/>
        <end position="262"/>
    </location>
</feature>
<dbReference type="Proteomes" id="UP000309952">
    <property type="component" value="Chromosome"/>
</dbReference>
<sequence length="275" mass="28987">MRRLSSINLAEPLHDYGADMAPSFSDQEVERYARHLMLRDVGGVGQQALKKARVLIVGVGGVGAPAALYLAAAGVGRLGLLDFDQVSLSNLQRQVLFTEDDIGHDKAPAAAERLGRLNSNIELMPIHRRIDENNAADILGAWDMVIDGSDNLATRLAVSDACVTQDKSLVSAAVGPWVLQVGLFRSRPCWRCLNPEPDPEAFACASQGVLGALTGVAGALAAAAAVKALTEAGEDRAGCLLMLDLLSWRTVPVTVSARPDCPACGPSRKAKGNPS</sequence>
<dbReference type="FunFam" id="3.40.50.720:FF:000080">
    <property type="entry name" value="Thiazole biosynthesis adenylyltransferase ThiF"/>
    <property type="match status" value="1"/>
</dbReference>
<name>A0A4P1K1N5_9CAUL</name>
<evidence type="ECO:0000259" key="2">
    <source>
        <dbReference type="Pfam" id="PF00899"/>
    </source>
</evidence>
<dbReference type="Gene3D" id="3.40.50.720">
    <property type="entry name" value="NAD(P)-binding Rossmann-like Domain"/>
    <property type="match status" value="1"/>
</dbReference>
<accession>A0A4P1K1N5</accession>
<dbReference type="InterPro" id="IPR045886">
    <property type="entry name" value="ThiF/MoeB/HesA"/>
</dbReference>
<gene>
    <name evidence="3" type="primary">moeB_1</name>
    <name evidence="3" type="ORF">NCTC9239_01335</name>
</gene>
<dbReference type="InterPro" id="IPR000594">
    <property type="entry name" value="ThiF_NAD_FAD-bd"/>
</dbReference>
<dbReference type="AlphaFoldDB" id="A0A4P1K1N5"/>
<dbReference type="Pfam" id="PF00899">
    <property type="entry name" value="ThiF"/>
    <property type="match status" value="1"/>
</dbReference>
<dbReference type="GO" id="GO:0004792">
    <property type="term" value="F:thiosulfate-cyanide sulfurtransferase activity"/>
    <property type="evidence" value="ECO:0007669"/>
    <property type="project" value="TreeGrafter"/>
</dbReference>
<reference evidence="3 4" key="1">
    <citation type="submission" date="2019-04" db="EMBL/GenBank/DDBJ databases">
        <authorList>
            <consortium name="Pathogen Informatics"/>
        </authorList>
    </citation>
    <scope>NUCLEOTIDE SEQUENCE [LARGE SCALE GENOMIC DNA]</scope>
    <source>
        <strain evidence="3 4">NCTC9239</strain>
    </source>
</reference>
<dbReference type="GO" id="GO:0008641">
    <property type="term" value="F:ubiquitin-like modifier activating enzyme activity"/>
    <property type="evidence" value="ECO:0007669"/>
    <property type="project" value="InterPro"/>
</dbReference>
<dbReference type="RefSeq" id="WP_354702793.1">
    <property type="nucleotide sequence ID" value="NZ_LR588407.1"/>
</dbReference>